<dbReference type="CDD" id="cd01392">
    <property type="entry name" value="HTH_LacI"/>
    <property type="match status" value="1"/>
</dbReference>
<keyword evidence="3" id="KW-0804">Transcription</keyword>
<dbReference type="Gene3D" id="3.40.50.2300">
    <property type="match status" value="2"/>
</dbReference>
<dbReference type="PANTHER" id="PTHR30146:SF153">
    <property type="entry name" value="LACTOSE OPERON REPRESSOR"/>
    <property type="match status" value="1"/>
</dbReference>
<dbReference type="Proteomes" id="UP001501074">
    <property type="component" value="Unassembled WGS sequence"/>
</dbReference>
<dbReference type="InterPro" id="IPR010982">
    <property type="entry name" value="Lambda_DNA-bd_dom_sf"/>
</dbReference>
<name>A0ABP7AKW8_9ACTN</name>
<evidence type="ECO:0000313" key="5">
    <source>
        <dbReference type="EMBL" id="GAA3634194.1"/>
    </source>
</evidence>
<dbReference type="EMBL" id="BAAAZO010000012">
    <property type="protein sequence ID" value="GAA3634194.1"/>
    <property type="molecule type" value="Genomic_DNA"/>
</dbReference>
<keyword evidence="2 5" id="KW-0238">DNA-binding</keyword>
<dbReference type="Pfam" id="PF00356">
    <property type="entry name" value="LacI"/>
    <property type="match status" value="1"/>
</dbReference>
<dbReference type="Pfam" id="PF13377">
    <property type="entry name" value="Peripla_BP_3"/>
    <property type="match status" value="1"/>
</dbReference>
<dbReference type="GO" id="GO:0003677">
    <property type="term" value="F:DNA binding"/>
    <property type="evidence" value="ECO:0007669"/>
    <property type="project" value="UniProtKB-KW"/>
</dbReference>
<dbReference type="Gene3D" id="1.10.260.40">
    <property type="entry name" value="lambda repressor-like DNA-binding domains"/>
    <property type="match status" value="1"/>
</dbReference>
<accession>A0ABP7AKW8</accession>
<evidence type="ECO:0000256" key="2">
    <source>
        <dbReference type="ARBA" id="ARBA00023125"/>
    </source>
</evidence>
<protein>
    <submittedName>
        <fullName evidence="5">LacI family DNA-binding transcriptional regulator</fullName>
    </submittedName>
</protein>
<keyword evidence="1" id="KW-0805">Transcription regulation</keyword>
<dbReference type="PROSITE" id="PS50932">
    <property type="entry name" value="HTH_LACI_2"/>
    <property type="match status" value="1"/>
</dbReference>
<reference evidence="6" key="1">
    <citation type="journal article" date="2019" name="Int. J. Syst. Evol. Microbiol.">
        <title>The Global Catalogue of Microorganisms (GCM) 10K type strain sequencing project: providing services to taxonomists for standard genome sequencing and annotation.</title>
        <authorList>
            <consortium name="The Broad Institute Genomics Platform"/>
            <consortium name="The Broad Institute Genome Sequencing Center for Infectious Disease"/>
            <person name="Wu L."/>
            <person name="Ma J."/>
        </authorList>
    </citation>
    <scope>NUCLEOTIDE SEQUENCE [LARGE SCALE GENOMIC DNA]</scope>
    <source>
        <strain evidence="6">JCM 16902</strain>
    </source>
</reference>
<dbReference type="SMART" id="SM00354">
    <property type="entry name" value="HTH_LACI"/>
    <property type="match status" value="1"/>
</dbReference>
<gene>
    <name evidence="5" type="ORF">GCM10022223_60670</name>
</gene>
<comment type="caution">
    <text evidence="5">The sequence shown here is derived from an EMBL/GenBank/DDBJ whole genome shotgun (WGS) entry which is preliminary data.</text>
</comment>
<sequence length="352" mass="37422">MSEDRATMESIAAATGVSKATVSKVLNGRPGVSEATRRRVREAFDRLGYAPTTRPVVQQRRRSFVVLFDTLANLYFLNLMDGLVAEAQKAGVELVPDVMFPLAPAPLGPLGPERIRELHERGHTGLLVVTTQVSDEVVAVCTDLSFPIVAVDPPNTLDPRVASVGSNNWSGGLQATEHLVSLGHRRIAFVGGSATHAGLRERLSGYRAALEAAGIREDPSLVSEEGGMSEAGPAALRMLDLPDPPTAFFASSDPGALDVLRQVTHTRRSVPGDISVVGYDNTYATMPSPVLLTTVHTPIAEIGRVALATVIRMSEGEPPVSHHVQLSTSMVVRESSGPPPGRASVAVPRWAL</sequence>
<dbReference type="SUPFAM" id="SSF47413">
    <property type="entry name" value="lambda repressor-like DNA-binding domains"/>
    <property type="match status" value="1"/>
</dbReference>
<keyword evidence="6" id="KW-1185">Reference proteome</keyword>
<dbReference type="SUPFAM" id="SSF53822">
    <property type="entry name" value="Periplasmic binding protein-like I"/>
    <property type="match status" value="1"/>
</dbReference>
<dbReference type="InterPro" id="IPR000843">
    <property type="entry name" value="HTH_LacI"/>
</dbReference>
<dbReference type="InterPro" id="IPR046335">
    <property type="entry name" value="LacI/GalR-like_sensor"/>
</dbReference>
<feature type="domain" description="HTH lacI-type" evidence="4">
    <location>
        <begin position="6"/>
        <end position="58"/>
    </location>
</feature>
<evidence type="ECO:0000259" key="4">
    <source>
        <dbReference type="PROSITE" id="PS50932"/>
    </source>
</evidence>
<evidence type="ECO:0000256" key="1">
    <source>
        <dbReference type="ARBA" id="ARBA00023015"/>
    </source>
</evidence>
<dbReference type="InterPro" id="IPR028082">
    <property type="entry name" value="Peripla_BP_I"/>
</dbReference>
<evidence type="ECO:0000256" key="3">
    <source>
        <dbReference type="ARBA" id="ARBA00023163"/>
    </source>
</evidence>
<organism evidence="5 6">
    <name type="scientific">Kineosporia mesophila</name>
    <dbReference type="NCBI Taxonomy" id="566012"/>
    <lineage>
        <taxon>Bacteria</taxon>
        <taxon>Bacillati</taxon>
        <taxon>Actinomycetota</taxon>
        <taxon>Actinomycetes</taxon>
        <taxon>Kineosporiales</taxon>
        <taxon>Kineosporiaceae</taxon>
        <taxon>Kineosporia</taxon>
    </lineage>
</organism>
<proteinExistence type="predicted"/>
<dbReference type="RefSeq" id="WP_231485742.1">
    <property type="nucleotide sequence ID" value="NZ_BAAAZO010000012.1"/>
</dbReference>
<dbReference type="PANTHER" id="PTHR30146">
    <property type="entry name" value="LACI-RELATED TRANSCRIPTIONAL REPRESSOR"/>
    <property type="match status" value="1"/>
</dbReference>
<evidence type="ECO:0000313" key="6">
    <source>
        <dbReference type="Proteomes" id="UP001501074"/>
    </source>
</evidence>